<dbReference type="EMBL" id="CP014167">
    <property type="protein sequence ID" value="ANS77297.1"/>
    <property type="molecule type" value="Genomic_DNA"/>
</dbReference>
<keyword evidence="8" id="KW-0282">Flagellum</keyword>
<dbReference type="RefSeq" id="WP_068700789.1">
    <property type="nucleotide sequence ID" value="NZ_CP014167.1"/>
</dbReference>
<keyword evidence="8" id="KW-0966">Cell projection</keyword>
<evidence type="ECO:0000256" key="4">
    <source>
        <dbReference type="ARBA" id="ARBA00022795"/>
    </source>
</evidence>
<evidence type="ECO:0000256" key="5">
    <source>
        <dbReference type="ARBA" id="ARBA00023015"/>
    </source>
</evidence>
<evidence type="ECO:0000256" key="2">
    <source>
        <dbReference type="ARBA" id="ARBA00017823"/>
    </source>
</evidence>
<dbReference type="STRING" id="1462996.AWM70_17185"/>
<dbReference type="InterPro" id="IPR031316">
    <property type="entry name" value="FlgM_C"/>
</dbReference>
<gene>
    <name evidence="8" type="ORF">AWM70_17185</name>
</gene>
<dbReference type="GO" id="GO:0044781">
    <property type="term" value="P:bacterial-type flagellum organization"/>
    <property type="evidence" value="ECO:0007669"/>
    <property type="project" value="UniProtKB-KW"/>
</dbReference>
<organism evidence="8 9">
    <name type="scientific">Paenibacillus yonginensis</name>
    <dbReference type="NCBI Taxonomy" id="1462996"/>
    <lineage>
        <taxon>Bacteria</taxon>
        <taxon>Bacillati</taxon>
        <taxon>Bacillota</taxon>
        <taxon>Bacilli</taxon>
        <taxon>Bacillales</taxon>
        <taxon>Paenibacillaceae</taxon>
        <taxon>Paenibacillus</taxon>
    </lineage>
</organism>
<dbReference type="GO" id="GO:0045892">
    <property type="term" value="P:negative regulation of DNA-templated transcription"/>
    <property type="evidence" value="ECO:0007669"/>
    <property type="project" value="InterPro"/>
</dbReference>
<evidence type="ECO:0000313" key="9">
    <source>
        <dbReference type="Proteomes" id="UP000092573"/>
    </source>
</evidence>
<dbReference type="KEGG" id="pyg:AWM70_17185"/>
<evidence type="ECO:0000313" key="8">
    <source>
        <dbReference type="EMBL" id="ANS77297.1"/>
    </source>
</evidence>
<name>A0A1B1N7A2_9BACL</name>
<keyword evidence="3" id="KW-0678">Repressor</keyword>
<accession>A0A1B1N7A2</accession>
<dbReference type="AlphaFoldDB" id="A0A1B1N7A2"/>
<dbReference type="SUPFAM" id="SSF101498">
    <property type="entry name" value="Anti-sigma factor FlgM"/>
    <property type="match status" value="1"/>
</dbReference>
<keyword evidence="9" id="KW-1185">Reference proteome</keyword>
<sequence>MKINDIGRLGAVNSYQRQTDNIRQIEDKKNKRKDEVSISSEALEMLKASDTTAASTNAKRIQELKEQTQSGTYRVDAEKLAKKLAPYFTDYIK</sequence>
<evidence type="ECO:0000259" key="7">
    <source>
        <dbReference type="Pfam" id="PF04316"/>
    </source>
</evidence>
<keyword evidence="8" id="KW-0969">Cilium</keyword>
<feature type="domain" description="Anti-sigma-28 factor FlgM C-terminal" evidence="7">
    <location>
        <begin position="34"/>
        <end position="84"/>
    </location>
</feature>
<reference evidence="8 9" key="1">
    <citation type="submission" date="2016-01" db="EMBL/GenBank/DDBJ databases">
        <title>Complete Genome Sequence of Paenibacillus yonginensis DCY84, a novel Plant Growth-Promoting Bacteria with Elicitation of Induced Systemic Resistance.</title>
        <authorList>
            <person name="Kim Y.J."/>
            <person name="Yang D.C."/>
            <person name="Sukweenadhi J."/>
        </authorList>
    </citation>
    <scope>NUCLEOTIDE SEQUENCE [LARGE SCALE GENOMIC DNA]</scope>
    <source>
        <strain evidence="8 9">DCY84</strain>
    </source>
</reference>
<dbReference type="InterPro" id="IPR007412">
    <property type="entry name" value="FlgM"/>
</dbReference>
<evidence type="ECO:0000256" key="6">
    <source>
        <dbReference type="ARBA" id="ARBA00023163"/>
    </source>
</evidence>
<dbReference type="Proteomes" id="UP000092573">
    <property type="component" value="Chromosome"/>
</dbReference>
<dbReference type="InterPro" id="IPR035890">
    <property type="entry name" value="Anti-sigma-28_factor_FlgM_sf"/>
</dbReference>
<keyword evidence="5" id="KW-0805">Transcription regulation</keyword>
<comment type="similarity">
    <text evidence="1">Belongs to the FlgM family.</text>
</comment>
<keyword evidence="4" id="KW-1005">Bacterial flagellum biogenesis</keyword>
<proteinExistence type="inferred from homology"/>
<evidence type="ECO:0000256" key="3">
    <source>
        <dbReference type="ARBA" id="ARBA00022491"/>
    </source>
</evidence>
<dbReference type="OrthoDB" id="2382241at2"/>
<dbReference type="Pfam" id="PF04316">
    <property type="entry name" value="FlgM"/>
    <property type="match status" value="1"/>
</dbReference>
<keyword evidence="6" id="KW-0804">Transcription</keyword>
<evidence type="ECO:0000256" key="1">
    <source>
        <dbReference type="ARBA" id="ARBA00005322"/>
    </source>
</evidence>
<protein>
    <recommendedName>
        <fullName evidence="2">Negative regulator of flagellin synthesis</fullName>
    </recommendedName>
</protein>
<dbReference type="NCBIfam" id="TIGR03824">
    <property type="entry name" value="FlgM_jcvi"/>
    <property type="match status" value="1"/>
</dbReference>